<feature type="transmembrane region" description="Helical" evidence="6">
    <location>
        <begin position="59"/>
        <end position="83"/>
    </location>
</feature>
<sequence length="702" mass="78825">MTLNNLFSKLRKRNRGNYTQFVFCVTFAVMLIGSFSTVIFSPLIQSVLPEGGDSRKQVYMIFAVAAVGCLLFSIYAAGLFLRYKSRETGVFIALGAEKGKLSRALLLEVALLTGLCTLAGLILGNALAVLIGQIFKGLAVSDVEKGTLSLTGVGTSLLFAVVVLLCLMFMAFRFMKRSNLMDIMNQQRKSEPLKKMVTGRYAAIGGALLIIGIACGLLLPVIAAKLMEKNLGLIPYLFYILALIGLYMLMVYSVAVHKKGRNPKKYYKHMISYGMMKFQGASVVRNMLVIALLIIATLFACFYGPTQYLNGKMLHQNNPVDFALAYPKNVDEVKKEDIQELAGKHHAEIQNYREGELIRLLASGVERESYDSSGNLIEIYKKQFCYQEFISAKAYNRLTGSEITVDRGTYKQIKRPNAEETIWNRFGDLDHVKNTVTGLTMNLKDGGTADYQGLVQNDGFTVNGRFVLNDNDFSKLKRGLSDELITRQILFDAGELEDSYEFAKALFKEYCLRASDEMKVLSSYDEFQKQEALAAGKTYGYDSQVQLRPEHSEVDLGWKYAPNFKILNLKNIFSSFILYYLLFIYVAVICMAAVGIIAYTRSMNVGIANKQVFDDLRKLGADHGYIRKLVVSQLKKLFVLPTIVGSGLMFGYYVLLLWQNDSRFLPDEWAALGVDLVTCGVMGLYQFIMYRFSLKRVMKIIL</sequence>
<proteinExistence type="predicted"/>
<dbReference type="GO" id="GO:0005886">
    <property type="term" value="C:plasma membrane"/>
    <property type="evidence" value="ECO:0007669"/>
    <property type="project" value="UniProtKB-SubCell"/>
</dbReference>
<organism evidence="8 9">
    <name type="scientific">Hominibacterium faecale</name>
    <dbReference type="NCBI Taxonomy" id="2839743"/>
    <lineage>
        <taxon>Bacteria</taxon>
        <taxon>Bacillati</taxon>
        <taxon>Bacillota</taxon>
        <taxon>Clostridia</taxon>
        <taxon>Peptostreptococcales</taxon>
        <taxon>Anaerovoracaceae</taxon>
        <taxon>Hominibacterium</taxon>
    </lineage>
</organism>
<dbReference type="InterPro" id="IPR052536">
    <property type="entry name" value="ABC-4_Integral_Memb_Prot"/>
</dbReference>
<evidence type="ECO:0000256" key="5">
    <source>
        <dbReference type="ARBA" id="ARBA00023136"/>
    </source>
</evidence>
<name>A0A9J6QVP8_9FIRM</name>
<feature type="transmembrane region" description="Helical" evidence="6">
    <location>
        <begin position="637"/>
        <end position="658"/>
    </location>
</feature>
<reference evidence="8" key="1">
    <citation type="submission" date="2022-09" db="EMBL/GenBank/DDBJ databases">
        <title>Culturomic study of gut microbiota in children with autism spectrum disorder.</title>
        <authorList>
            <person name="Efimov B.A."/>
            <person name="Chaplin A.V."/>
            <person name="Sokolova S.R."/>
            <person name="Pikina A.P."/>
            <person name="Korzhanova M."/>
            <person name="Belova V."/>
            <person name="Korostin D."/>
        </authorList>
    </citation>
    <scope>NUCLEOTIDE SEQUENCE</scope>
    <source>
        <strain evidence="8">ASD5510</strain>
    </source>
</reference>
<evidence type="ECO:0000256" key="4">
    <source>
        <dbReference type="ARBA" id="ARBA00022989"/>
    </source>
</evidence>
<evidence type="ECO:0000313" key="8">
    <source>
        <dbReference type="EMBL" id="MCU7378278.1"/>
    </source>
</evidence>
<evidence type="ECO:0000256" key="6">
    <source>
        <dbReference type="SAM" id="Phobius"/>
    </source>
</evidence>
<feature type="transmembrane region" description="Helical" evidence="6">
    <location>
        <begin position="236"/>
        <end position="255"/>
    </location>
</feature>
<keyword evidence="9" id="KW-1185">Reference proteome</keyword>
<keyword evidence="2" id="KW-1003">Cell membrane</keyword>
<evidence type="ECO:0000256" key="2">
    <source>
        <dbReference type="ARBA" id="ARBA00022475"/>
    </source>
</evidence>
<comment type="caution">
    <text evidence="8">The sequence shown here is derived from an EMBL/GenBank/DDBJ whole genome shotgun (WGS) entry which is preliminary data.</text>
</comment>
<dbReference type="Pfam" id="PF02687">
    <property type="entry name" value="FtsX"/>
    <property type="match status" value="1"/>
</dbReference>
<dbReference type="InterPro" id="IPR003838">
    <property type="entry name" value="ABC3_permease_C"/>
</dbReference>
<evidence type="ECO:0000256" key="1">
    <source>
        <dbReference type="ARBA" id="ARBA00004651"/>
    </source>
</evidence>
<comment type="subcellular location">
    <subcellularLocation>
        <location evidence="1">Cell membrane</location>
        <topology evidence="1">Multi-pass membrane protein</topology>
    </subcellularLocation>
</comment>
<feature type="domain" description="ABC3 transporter permease C-terminal" evidence="7">
    <location>
        <begin position="60"/>
        <end position="176"/>
    </location>
</feature>
<protein>
    <submittedName>
        <fullName evidence="8">FtsX-like permease family protein</fullName>
    </submittedName>
</protein>
<keyword evidence="4 6" id="KW-1133">Transmembrane helix</keyword>
<evidence type="ECO:0000256" key="3">
    <source>
        <dbReference type="ARBA" id="ARBA00022692"/>
    </source>
</evidence>
<keyword evidence="3 6" id="KW-0812">Transmembrane</keyword>
<gene>
    <name evidence="8" type="ORF">OBO34_07905</name>
</gene>
<accession>A0A9J6QVP8</accession>
<feature type="transmembrane region" description="Helical" evidence="6">
    <location>
        <begin position="21"/>
        <end position="44"/>
    </location>
</feature>
<feature type="transmembrane region" description="Helical" evidence="6">
    <location>
        <begin position="670"/>
        <end position="690"/>
    </location>
</feature>
<keyword evidence="5 6" id="KW-0472">Membrane</keyword>
<feature type="transmembrane region" description="Helical" evidence="6">
    <location>
        <begin position="577"/>
        <end position="600"/>
    </location>
</feature>
<evidence type="ECO:0000313" key="9">
    <source>
        <dbReference type="Proteomes" id="UP001065549"/>
    </source>
</evidence>
<dbReference type="PANTHER" id="PTHR46795:SF3">
    <property type="entry name" value="ABC TRANSPORTER PERMEASE"/>
    <property type="match status" value="1"/>
</dbReference>
<dbReference type="RefSeq" id="WP_227755350.1">
    <property type="nucleotide sequence ID" value="NZ_JAOSHN010000003.1"/>
</dbReference>
<dbReference type="Proteomes" id="UP001065549">
    <property type="component" value="Unassembled WGS sequence"/>
</dbReference>
<dbReference type="EMBL" id="JAOSHN010000003">
    <property type="protein sequence ID" value="MCU7378278.1"/>
    <property type="molecule type" value="Genomic_DNA"/>
</dbReference>
<feature type="transmembrane region" description="Helical" evidence="6">
    <location>
        <begin position="201"/>
        <end position="224"/>
    </location>
</feature>
<evidence type="ECO:0000259" key="7">
    <source>
        <dbReference type="Pfam" id="PF02687"/>
    </source>
</evidence>
<feature type="transmembrane region" description="Helical" evidence="6">
    <location>
        <begin position="283"/>
        <end position="305"/>
    </location>
</feature>
<feature type="transmembrane region" description="Helical" evidence="6">
    <location>
        <begin position="104"/>
        <end position="135"/>
    </location>
</feature>
<dbReference type="AlphaFoldDB" id="A0A9J6QVP8"/>
<dbReference type="PANTHER" id="PTHR46795">
    <property type="entry name" value="ABC TRANSPORTER PERMEASE-RELATED-RELATED"/>
    <property type="match status" value="1"/>
</dbReference>
<feature type="transmembrane region" description="Helical" evidence="6">
    <location>
        <begin position="155"/>
        <end position="175"/>
    </location>
</feature>